<sequence>MPSPFVSSLPTGIFSHVNFPMAEAGGVEAKRALAGARHKALNFDDLPTAYEQALTLPPLVSKQRPLYMRQQPTVDRKLLQYCLDNMGARQFRCFQLTMQATASRKQAAFVEDDDLDAGFDFLAKHGPQKPFGKECLDGSVQAEQPELDFLCGELGLSPLATFWITRRRSGADVDAILKRACFILNTKKFVYYRPSGVNEDKVARRFVEGPDFLTQTGKMLYGKYKDSCKTLPENFEEEVRKEKAWLELVFKQKQEKQDPKYKQNRQLRQLFRGSEESKSCLEKMETKVKVKREIQEARTNEALKKAKVWSTELTASRTFIVLDDEDDTQADMEQDNFAGSWTERFKWKRSLTQLLTASMPKHRCSQWKCLVYINPQHLQPLFVDGRGAAAQPLQTQAALLMLKLNNNPVAQRLLHVNHTMIKDLDKRLCHARKTWVEAKEKDIVFGKNQKWADVKADKTTFDRMDLGNTAPDPNNPVVWEQWCGIVQRGHPETLVLHRLSPKESAKRAPGRGAIRKVERSPLAKKRLQDKKVILRTDSAKSYKTKVPGVLHDKVVHAKKRVKVKGQWKWKAPTYVKLVKHKNPITKKMMTVKSGTRVVDFIKSLQKSCIRRFDDVGSEASLWYACSAKRSAMAATVFSPPIGSEVQVS</sequence>
<comment type="caution">
    <text evidence="1">The sequence shown here is derived from an EMBL/GenBank/DDBJ whole genome shotgun (WGS) entry which is preliminary data.</text>
</comment>
<dbReference type="AlphaFoldDB" id="A0AA36HVM0"/>
<protein>
    <submittedName>
        <fullName evidence="1">Uncharacterized protein</fullName>
    </submittedName>
</protein>
<dbReference type="EMBL" id="CAUJNA010000313">
    <property type="protein sequence ID" value="CAJ1375294.1"/>
    <property type="molecule type" value="Genomic_DNA"/>
</dbReference>
<evidence type="ECO:0000313" key="1">
    <source>
        <dbReference type="EMBL" id="CAJ1375294.1"/>
    </source>
</evidence>
<reference evidence="1" key="1">
    <citation type="submission" date="2023-08" db="EMBL/GenBank/DDBJ databases">
        <authorList>
            <person name="Chen Y."/>
            <person name="Shah S."/>
            <person name="Dougan E. K."/>
            <person name="Thang M."/>
            <person name="Chan C."/>
        </authorList>
    </citation>
    <scope>NUCLEOTIDE SEQUENCE</scope>
</reference>
<organism evidence="1 2">
    <name type="scientific">Effrenium voratum</name>
    <dbReference type="NCBI Taxonomy" id="2562239"/>
    <lineage>
        <taxon>Eukaryota</taxon>
        <taxon>Sar</taxon>
        <taxon>Alveolata</taxon>
        <taxon>Dinophyceae</taxon>
        <taxon>Suessiales</taxon>
        <taxon>Symbiodiniaceae</taxon>
        <taxon>Effrenium</taxon>
    </lineage>
</organism>
<proteinExistence type="predicted"/>
<dbReference type="Proteomes" id="UP001178507">
    <property type="component" value="Unassembled WGS sequence"/>
</dbReference>
<name>A0AA36HVM0_9DINO</name>
<accession>A0AA36HVM0</accession>
<gene>
    <name evidence="1" type="ORF">EVOR1521_LOCUS4603</name>
</gene>
<keyword evidence="2" id="KW-1185">Reference proteome</keyword>
<evidence type="ECO:0000313" key="2">
    <source>
        <dbReference type="Proteomes" id="UP001178507"/>
    </source>
</evidence>